<evidence type="ECO:0000313" key="2">
    <source>
        <dbReference type="Proteomes" id="UP000270678"/>
    </source>
</evidence>
<accession>A0A3Q9I695</accession>
<dbReference type="RefSeq" id="WP_126995374.1">
    <property type="nucleotide sequence ID" value="NZ_CP034346.1"/>
</dbReference>
<dbReference type="OrthoDB" id="2675752at2"/>
<dbReference type="Pfam" id="PF13416">
    <property type="entry name" value="SBP_bac_8"/>
    <property type="match status" value="1"/>
</dbReference>
<proteinExistence type="predicted"/>
<dbReference type="KEGG" id="plut:EI981_03165"/>
<keyword evidence="2" id="KW-1185">Reference proteome</keyword>
<dbReference type="PANTHER" id="PTHR43649:SF12">
    <property type="entry name" value="DIACETYLCHITOBIOSE BINDING PROTEIN DASA"/>
    <property type="match status" value="1"/>
</dbReference>
<evidence type="ECO:0000313" key="1">
    <source>
        <dbReference type="EMBL" id="AZS13572.1"/>
    </source>
</evidence>
<dbReference type="Gene3D" id="3.40.190.10">
    <property type="entry name" value="Periplasmic binding protein-like II"/>
    <property type="match status" value="1"/>
</dbReference>
<dbReference type="PANTHER" id="PTHR43649">
    <property type="entry name" value="ARABINOSE-BINDING PROTEIN-RELATED"/>
    <property type="match status" value="1"/>
</dbReference>
<dbReference type="AlphaFoldDB" id="A0A3Q9I695"/>
<gene>
    <name evidence="1" type="ORF">EI981_03165</name>
</gene>
<dbReference type="Proteomes" id="UP000270678">
    <property type="component" value="Chromosome"/>
</dbReference>
<dbReference type="PROSITE" id="PS51257">
    <property type="entry name" value="PROKAR_LIPOPROTEIN"/>
    <property type="match status" value="1"/>
</dbReference>
<dbReference type="InterPro" id="IPR006059">
    <property type="entry name" value="SBP"/>
</dbReference>
<sequence length="447" mass="50046">MQTRYLQKCITVLFIIVLLSGCSGKKSILPAMPKDGKGKIKVMAYHEQTFQQKFGDLFAAKYPDIDIEVVGMDLLRDRSPEDNPGDKLISFIEKENPDLILLDAEQVAPLVDKGKLLQLDAVMKQEQFDTTGIPNLTMDFFRQLGDGQIYALSPTYNVSAIYYNEDLFKEHGIEPPRNQMTWEELFLLASRFGQLSTEQNPLYGISTLFSNPMDILMNVAQTKELRIIDNGGEKLLFDSDAWKEAYSVVTDTIKAKGFYMADGTVESISVNDTKFAKRQSAMTISHATSVKTLQGDSSFKVGLVTMPINPTNPEVSPFMSFDNMYGINADSPNKRIAWELLSHMCSPEMAKTFISGYGLSLPIRNEGITEIGGMPAEPFTMLKPYASGDSGWGILDKIKVSPEFQGQVYDSMNQALVTIVKENVPVDEVLEAMQKELQERLDLEKRK</sequence>
<reference evidence="2" key="1">
    <citation type="submission" date="2018-12" db="EMBL/GenBank/DDBJ databases">
        <title>Complete genome sequence of Paenibacillus sp. MBLB1234.</title>
        <authorList>
            <person name="Nam Y.-D."/>
            <person name="Kang J."/>
            <person name="Chung W.-H."/>
            <person name="Park Y.S."/>
        </authorList>
    </citation>
    <scope>NUCLEOTIDE SEQUENCE [LARGE SCALE GENOMIC DNA]</scope>
    <source>
        <strain evidence="2">MBLB1234</strain>
    </source>
</reference>
<name>A0A3Q9I695_9BACL</name>
<protein>
    <submittedName>
        <fullName evidence="1">Extracellular solute-binding protein</fullName>
    </submittedName>
</protein>
<organism evidence="1 2">
    <name type="scientific">Paenibacillus lutimineralis</name>
    <dbReference type="NCBI Taxonomy" id="2707005"/>
    <lineage>
        <taxon>Bacteria</taxon>
        <taxon>Bacillati</taxon>
        <taxon>Bacillota</taxon>
        <taxon>Bacilli</taxon>
        <taxon>Bacillales</taxon>
        <taxon>Paenibacillaceae</taxon>
        <taxon>Paenibacillus</taxon>
    </lineage>
</organism>
<dbReference type="InterPro" id="IPR050490">
    <property type="entry name" value="Bact_solute-bd_prot1"/>
</dbReference>
<dbReference type="SUPFAM" id="SSF53850">
    <property type="entry name" value="Periplasmic binding protein-like II"/>
    <property type="match status" value="1"/>
</dbReference>
<dbReference type="EMBL" id="CP034346">
    <property type="protein sequence ID" value="AZS13572.1"/>
    <property type="molecule type" value="Genomic_DNA"/>
</dbReference>